<evidence type="ECO:0000313" key="4">
    <source>
        <dbReference type="Proteomes" id="UP000811609"/>
    </source>
</evidence>
<feature type="transmembrane region" description="Helical" evidence="1">
    <location>
        <begin position="138"/>
        <end position="159"/>
    </location>
</feature>
<dbReference type="PANTHER" id="PTHR37254">
    <property type="entry name" value="OS01G0100500 PROTEIN"/>
    <property type="match status" value="1"/>
</dbReference>
<dbReference type="EMBL" id="CM031832">
    <property type="protein sequence ID" value="KAG6700529.1"/>
    <property type="molecule type" value="Genomic_DNA"/>
</dbReference>
<keyword evidence="1" id="KW-0812">Transmembrane</keyword>
<feature type="transmembrane region" description="Helical" evidence="1">
    <location>
        <begin position="363"/>
        <end position="379"/>
    </location>
</feature>
<protein>
    <recommendedName>
        <fullName evidence="5">Transmembrane protein</fullName>
    </recommendedName>
</protein>
<name>A0A8T1PUP3_CARIL</name>
<feature type="transmembrane region" description="Helical" evidence="1">
    <location>
        <begin position="391"/>
        <end position="412"/>
    </location>
</feature>
<evidence type="ECO:0000313" key="2">
    <source>
        <dbReference type="EMBL" id="KAG6645353.1"/>
    </source>
</evidence>
<keyword evidence="1" id="KW-0472">Membrane</keyword>
<accession>A0A8T1PUP3</accession>
<keyword evidence="1" id="KW-1133">Transmembrane helix</keyword>
<dbReference type="OrthoDB" id="1909934at2759"/>
<evidence type="ECO:0000313" key="3">
    <source>
        <dbReference type="EMBL" id="KAG6700529.1"/>
    </source>
</evidence>
<reference evidence="3" key="2">
    <citation type="submission" date="2021-01" db="EMBL/GenBank/DDBJ databases">
        <authorList>
            <person name="Lovell J.T."/>
            <person name="Bentley N."/>
            <person name="Bhattarai G."/>
            <person name="Jenkins J.W."/>
            <person name="Sreedasyam A."/>
            <person name="Alarcon Y."/>
            <person name="Bock C."/>
            <person name="Boston L."/>
            <person name="Carlson J."/>
            <person name="Cervantes K."/>
            <person name="Clermont K."/>
            <person name="Krom N."/>
            <person name="Kubenka K."/>
            <person name="Mamidi S."/>
            <person name="Mattison C."/>
            <person name="Monteros M."/>
            <person name="Pisani C."/>
            <person name="Plott C."/>
            <person name="Rajasekar S."/>
            <person name="Rhein H.S."/>
            <person name="Rohla C."/>
            <person name="Song M."/>
            <person name="Hilaire R.S."/>
            <person name="Shu S."/>
            <person name="Wells L."/>
            <person name="Wang X."/>
            <person name="Webber J."/>
            <person name="Heerema R.J."/>
            <person name="Klein P."/>
            <person name="Conner P."/>
            <person name="Grauke L."/>
            <person name="Grimwood J."/>
            <person name="Schmutz J."/>
            <person name="Randall J.J."/>
        </authorList>
    </citation>
    <scope>NUCLEOTIDE SEQUENCE</scope>
    <source>
        <tissue evidence="3">Leaf</tissue>
    </source>
</reference>
<comment type="caution">
    <text evidence="2">The sequence shown here is derived from an EMBL/GenBank/DDBJ whole genome shotgun (WGS) entry which is preliminary data.</text>
</comment>
<feature type="transmembrane region" description="Helical" evidence="1">
    <location>
        <begin position="74"/>
        <end position="96"/>
    </location>
</feature>
<sequence>MVEMSSCPSNSIVYNDSLCACPPGQLLNRTAKYCTLFVADYTITTDSGVEYSIGFPASFFDFDSIRKFTQSQAVFLEATLVMLLSWLCFCFFLRFMKLGDGRNVWFKIRWRISRLDICFSTRHWLNDQKVVVKRKTELGGMFSIASWILFIGLFAALIYQIISKRSVEVHNVRATNAPDLASFVNDMEFNITTLSSMSCSQLRNLDTLVMGNPGSFDQRFASLSEFANYSCHNTSQGPTITIRCSSCKFIQDNLYLSWHFIDLPNNPATAVGFRFNLTARNQNNKKYVSFVCGTVKNGSSVDDKPVTFRGRVSNILKFNLFPRLYHNLHDLRLMQPLFHEFLPGSSFHETSQLQASLQNSNDGLINITLSINLLSAYIVEISNQNMGGPVSFLADLGGLYCISFGIFFYLLVQFEYRIKRLRNEDSILRKIRNRRKAQERWDKLRKYVMYTWGRGTLDYESPKEKSSCGGVMALSVRRNRSSLKRGQPKKLDSITFNKKHSLPSEPVKGEVLGSTNVVKQHSVSSSEGVSSEARAFLVADDIIPPPPILELKPSSEMDMSDVHENLRSLYEYNVMLREKLAATQSLLHVLATKSSSPVTENIT</sequence>
<dbReference type="AlphaFoldDB" id="A0A8T1PUP3"/>
<dbReference type="EMBL" id="CM031816">
    <property type="protein sequence ID" value="KAG6645353.1"/>
    <property type="molecule type" value="Genomic_DNA"/>
</dbReference>
<evidence type="ECO:0008006" key="5">
    <source>
        <dbReference type="Google" id="ProtNLM"/>
    </source>
</evidence>
<dbReference type="Proteomes" id="UP000811609">
    <property type="component" value="Chromosome 8"/>
</dbReference>
<dbReference type="Proteomes" id="UP000811246">
    <property type="component" value="Chromosome 8"/>
</dbReference>
<evidence type="ECO:0000256" key="1">
    <source>
        <dbReference type="SAM" id="Phobius"/>
    </source>
</evidence>
<gene>
    <name evidence="2" type="ORF">CIPAW_08G116500</name>
    <name evidence="3" type="ORF">I3842_08G116600</name>
</gene>
<dbReference type="PANTHER" id="PTHR37254:SF1">
    <property type="entry name" value="OS01G0100500 PROTEIN"/>
    <property type="match status" value="1"/>
</dbReference>
<keyword evidence="4" id="KW-1185">Reference proteome</keyword>
<organism evidence="2 4">
    <name type="scientific">Carya illinoinensis</name>
    <name type="common">Pecan</name>
    <dbReference type="NCBI Taxonomy" id="32201"/>
    <lineage>
        <taxon>Eukaryota</taxon>
        <taxon>Viridiplantae</taxon>
        <taxon>Streptophyta</taxon>
        <taxon>Embryophyta</taxon>
        <taxon>Tracheophyta</taxon>
        <taxon>Spermatophyta</taxon>
        <taxon>Magnoliopsida</taxon>
        <taxon>eudicotyledons</taxon>
        <taxon>Gunneridae</taxon>
        <taxon>Pentapetalae</taxon>
        <taxon>rosids</taxon>
        <taxon>fabids</taxon>
        <taxon>Fagales</taxon>
        <taxon>Juglandaceae</taxon>
        <taxon>Carya</taxon>
    </lineage>
</organism>
<reference evidence="2" key="1">
    <citation type="submission" date="2020-12" db="EMBL/GenBank/DDBJ databases">
        <title>WGS assembly of Carya illinoinensis cv. Pawnee.</title>
        <authorList>
            <person name="Platts A."/>
            <person name="Shu S."/>
            <person name="Wright S."/>
            <person name="Barry K."/>
            <person name="Edger P."/>
            <person name="Pires J.C."/>
            <person name="Schmutz J."/>
        </authorList>
    </citation>
    <scope>NUCLEOTIDE SEQUENCE</scope>
    <source>
        <tissue evidence="2">Leaf</tissue>
    </source>
</reference>
<proteinExistence type="predicted"/>